<comment type="caution">
    <text evidence="2">The sequence shown here is derived from an EMBL/GenBank/DDBJ whole genome shotgun (WGS) entry which is preliminary data.</text>
</comment>
<proteinExistence type="predicted"/>
<evidence type="ECO:0000256" key="1">
    <source>
        <dbReference type="SAM" id="MobiDB-lite"/>
    </source>
</evidence>
<organism evidence="2 3">
    <name type="scientific">Autumnicola edwardsiae</name>
    <dbReference type="NCBI Taxonomy" id="3075594"/>
    <lineage>
        <taxon>Bacteria</taxon>
        <taxon>Pseudomonadati</taxon>
        <taxon>Bacteroidota</taxon>
        <taxon>Flavobacteriia</taxon>
        <taxon>Flavobacteriales</taxon>
        <taxon>Flavobacteriaceae</taxon>
        <taxon>Autumnicola</taxon>
    </lineage>
</organism>
<evidence type="ECO:0000313" key="3">
    <source>
        <dbReference type="Proteomes" id="UP001248819"/>
    </source>
</evidence>
<keyword evidence="3" id="KW-1185">Reference proteome</keyword>
<accession>A0ABU3CWI8</accession>
<reference evidence="2 3" key="1">
    <citation type="submission" date="2023-09" db="EMBL/GenBank/DDBJ databases">
        <authorList>
            <person name="Rey-Velasco X."/>
        </authorList>
    </citation>
    <scope>NUCLEOTIDE SEQUENCE [LARGE SCALE GENOMIC DNA]</scope>
    <source>
        <strain evidence="2 3">F297</strain>
    </source>
</reference>
<dbReference type="EMBL" id="JAVRHP010000057">
    <property type="protein sequence ID" value="MDT0650734.1"/>
    <property type="molecule type" value="Genomic_DNA"/>
</dbReference>
<protein>
    <submittedName>
        <fullName evidence="2">DNA mismatch repair protein MutS</fullName>
    </submittedName>
</protein>
<feature type="compositionally biased region" description="Basic and acidic residues" evidence="1">
    <location>
        <begin position="1"/>
        <end position="21"/>
    </location>
</feature>
<sequence length="84" mass="9496">EVAKKIEPIRKQKKEQKEKQKAVAQKEANKPKATLRIGDRVRLEDSKSVGTLDKIEKGKAIVNYGMFTTSVSIDQLELVQAMKK</sequence>
<feature type="region of interest" description="Disordered" evidence="1">
    <location>
        <begin position="1"/>
        <end position="31"/>
    </location>
</feature>
<dbReference type="Proteomes" id="UP001248819">
    <property type="component" value="Unassembled WGS sequence"/>
</dbReference>
<gene>
    <name evidence="2" type="ORF">RM529_11285</name>
</gene>
<feature type="non-terminal residue" evidence="2">
    <location>
        <position position="1"/>
    </location>
</feature>
<name>A0ABU3CWI8_9FLAO</name>
<evidence type="ECO:0000313" key="2">
    <source>
        <dbReference type="EMBL" id="MDT0650734.1"/>
    </source>
</evidence>